<dbReference type="Pfam" id="PF03793">
    <property type="entry name" value="PASTA"/>
    <property type="match status" value="1"/>
</dbReference>
<name>A0A2V3PSF8_9BACT</name>
<feature type="domain" description="PASTA" evidence="3">
    <location>
        <begin position="127"/>
        <end position="197"/>
    </location>
</feature>
<dbReference type="RefSeq" id="WP_146212702.1">
    <property type="nucleotide sequence ID" value="NZ_QICL01000003.1"/>
</dbReference>
<dbReference type="EMBL" id="QICL01000003">
    <property type="protein sequence ID" value="PXV67535.1"/>
    <property type="molecule type" value="Genomic_DNA"/>
</dbReference>
<dbReference type="AlphaFoldDB" id="A0A2V3PSF8"/>
<dbReference type="PROSITE" id="PS51178">
    <property type="entry name" value="PASTA"/>
    <property type="match status" value="2"/>
</dbReference>
<dbReference type="CDD" id="cd06577">
    <property type="entry name" value="PASTA_pknB"/>
    <property type="match status" value="2"/>
</dbReference>
<keyword evidence="2" id="KW-1133">Transmembrane helix</keyword>
<evidence type="ECO:0000256" key="2">
    <source>
        <dbReference type="SAM" id="Phobius"/>
    </source>
</evidence>
<proteinExistence type="predicted"/>
<sequence>MHFRTSDFRDTMGKDKQTDSFLKKAISNTYVRNIAAMVLIAIVLTGITLFFINKYTRHDQAIEVPDLKGLQIEDAAAMIAAKNLRYEIVDSLFQKDGVPGAILEQIPSGKSNVKHGRTIYLTVQARNEPLVAIPDLEDASLRQAETLLNALGIYQINIVSVPSEFQDLVYGVEYKGTPLKGGQKIPKGSTVTLKVGNGNGSDTSLDSLHTEESETFTE</sequence>
<evidence type="ECO:0000313" key="5">
    <source>
        <dbReference type="Proteomes" id="UP000247973"/>
    </source>
</evidence>
<protein>
    <submittedName>
        <fullName evidence="4">PASTA domain-containing protein</fullName>
    </submittedName>
</protein>
<evidence type="ECO:0000313" key="4">
    <source>
        <dbReference type="EMBL" id="PXV67535.1"/>
    </source>
</evidence>
<evidence type="ECO:0000259" key="3">
    <source>
        <dbReference type="PROSITE" id="PS51178"/>
    </source>
</evidence>
<evidence type="ECO:0000256" key="1">
    <source>
        <dbReference type="SAM" id="MobiDB-lite"/>
    </source>
</evidence>
<feature type="region of interest" description="Disordered" evidence="1">
    <location>
        <begin position="190"/>
        <end position="218"/>
    </location>
</feature>
<keyword evidence="5" id="KW-1185">Reference proteome</keyword>
<keyword evidence="2" id="KW-0472">Membrane</keyword>
<dbReference type="Gene3D" id="3.30.10.20">
    <property type="match status" value="2"/>
</dbReference>
<feature type="domain" description="PASTA" evidence="3">
    <location>
        <begin position="59"/>
        <end position="125"/>
    </location>
</feature>
<organism evidence="4 5">
    <name type="scientific">Dysgonomonas alginatilytica</name>
    <dbReference type="NCBI Taxonomy" id="1605892"/>
    <lineage>
        <taxon>Bacteria</taxon>
        <taxon>Pseudomonadati</taxon>
        <taxon>Bacteroidota</taxon>
        <taxon>Bacteroidia</taxon>
        <taxon>Bacteroidales</taxon>
        <taxon>Dysgonomonadaceae</taxon>
        <taxon>Dysgonomonas</taxon>
    </lineage>
</organism>
<dbReference type="Proteomes" id="UP000247973">
    <property type="component" value="Unassembled WGS sequence"/>
</dbReference>
<dbReference type="SUPFAM" id="SSF54184">
    <property type="entry name" value="Penicillin-binding protein 2x (pbp-2x), c-terminal domain"/>
    <property type="match status" value="1"/>
</dbReference>
<dbReference type="OrthoDB" id="9803895at2"/>
<feature type="transmembrane region" description="Helical" evidence="2">
    <location>
        <begin position="30"/>
        <end position="52"/>
    </location>
</feature>
<comment type="caution">
    <text evidence="4">The sequence shown here is derived from an EMBL/GenBank/DDBJ whole genome shotgun (WGS) entry which is preliminary data.</text>
</comment>
<accession>A0A2V3PSF8</accession>
<dbReference type="SMART" id="SM00740">
    <property type="entry name" value="PASTA"/>
    <property type="match status" value="2"/>
</dbReference>
<gene>
    <name evidence="4" type="ORF">CLV62_103208</name>
</gene>
<keyword evidence="2" id="KW-0812">Transmembrane</keyword>
<dbReference type="InterPro" id="IPR005543">
    <property type="entry name" value="PASTA_dom"/>
</dbReference>
<reference evidence="4 5" key="1">
    <citation type="submission" date="2018-03" db="EMBL/GenBank/DDBJ databases">
        <title>Genomic Encyclopedia of Archaeal and Bacterial Type Strains, Phase II (KMG-II): from individual species to whole genera.</title>
        <authorList>
            <person name="Goeker M."/>
        </authorList>
    </citation>
    <scope>NUCLEOTIDE SEQUENCE [LARGE SCALE GENOMIC DNA]</scope>
    <source>
        <strain evidence="4 5">DSM 100214</strain>
    </source>
</reference>